<sequence>MYPFEIKIEDFNYPLPDNSIAKYPLAKRDRSKLLYLNKSRISERKFSDIPDLLPDNALLLFNETRVIQARLLFKKSTGAHIEIFCLEPVAPVNDFQLAFQQRPPVIWKCLVGNARRWKNDRLVAKLLIKNREVTLFAERKEKLTDAFLVSFAWQPEDISFADILESSGLTPLPPYLHREAELSDKTRYQTIYARLNGSVAAPTAGLHFTQSVLNHLDEKGIDKDKLILHVGAGTFKPVTAITINDHEMHTEQIRISIETLKHLYLSNDKFVIPVGTTSMRSLESLFWMALRIRLGKDEPFSVSQWDPYQLEIPEDFSIRKALEILVSKLEKEKTTVLKGETQLMIAPGYHFRFARGLITNFHQPKSTLLLLVSALIGNRWKDAYDFALKNNFRFLSYGDSCLFLP</sequence>
<dbReference type="AlphaFoldDB" id="A0A3B0ULX1"/>
<keyword evidence="2 5" id="KW-0808">Transferase</keyword>
<dbReference type="PANTHER" id="PTHR30307">
    <property type="entry name" value="S-ADENOSYLMETHIONINE:TRNA RIBOSYLTRANSFERASE-ISOMERASE"/>
    <property type="match status" value="1"/>
</dbReference>
<dbReference type="EC" id="2.4.99.17" evidence="5"/>
<organism evidence="5">
    <name type="scientific">hydrothermal vent metagenome</name>
    <dbReference type="NCBI Taxonomy" id="652676"/>
    <lineage>
        <taxon>unclassified sequences</taxon>
        <taxon>metagenomes</taxon>
        <taxon>ecological metagenomes</taxon>
    </lineage>
</organism>
<dbReference type="GO" id="GO:0051075">
    <property type="term" value="F:S-adenosylmethionine:tRNA ribosyltransferase-isomerase activity"/>
    <property type="evidence" value="ECO:0007669"/>
    <property type="project" value="UniProtKB-EC"/>
</dbReference>
<evidence type="ECO:0000256" key="4">
    <source>
        <dbReference type="ARBA" id="ARBA00022785"/>
    </source>
</evidence>
<dbReference type="SUPFAM" id="SSF111337">
    <property type="entry name" value="QueA-like"/>
    <property type="match status" value="1"/>
</dbReference>
<dbReference type="EMBL" id="UOET01000107">
    <property type="protein sequence ID" value="VAW27412.1"/>
    <property type="molecule type" value="Genomic_DNA"/>
</dbReference>
<accession>A0A3B0ULX1</accession>
<keyword evidence="3" id="KW-0949">S-adenosyl-L-methionine</keyword>
<dbReference type="Gene3D" id="3.40.1780.10">
    <property type="entry name" value="QueA-like"/>
    <property type="match status" value="1"/>
</dbReference>
<dbReference type="InterPro" id="IPR042119">
    <property type="entry name" value="QueA_dom2"/>
</dbReference>
<dbReference type="Gene3D" id="2.40.10.240">
    <property type="entry name" value="QueA-like"/>
    <property type="match status" value="1"/>
</dbReference>
<dbReference type="PANTHER" id="PTHR30307:SF0">
    <property type="entry name" value="S-ADENOSYLMETHIONINE:TRNA RIBOSYLTRANSFERASE-ISOMERASE"/>
    <property type="match status" value="1"/>
</dbReference>
<protein>
    <submittedName>
        <fullName evidence="5">S-adenosylmethionine:tRNA ribosyltransferase-isomerase</fullName>
        <ecNumber evidence="5">2.4.99.17</ecNumber>
    </submittedName>
</protein>
<gene>
    <name evidence="5" type="ORF">MNBD_BACTEROID07-738</name>
</gene>
<dbReference type="Pfam" id="PF02547">
    <property type="entry name" value="Queuosine_synth"/>
    <property type="match status" value="1"/>
</dbReference>
<dbReference type="InterPro" id="IPR042118">
    <property type="entry name" value="QueA_dom1"/>
</dbReference>
<dbReference type="InterPro" id="IPR036100">
    <property type="entry name" value="QueA_sf"/>
</dbReference>
<evidence type="ECO:0000313" key="5">
    <source>
        <dbReference type="EMBL" id="VAW27412.1"/>
    </source>
</evidence>
<proteinExistence type="predicted"/>
<reference evidence="5" key="1">
    <citation type="submission" date="2018-06" db="EMBL/GenBank/DDBJ databases">
        <authorList>
            <person name="Zhirakovskaya E."/>
        </authorList>
    </citation>
    <scope>NUCLEOTIDE SEQUENCE</scope>
</reference>
<evidence type="ECO:0000256" key="3">
    <source>
        <dbReference type="ARBA" id="ARBA00022691"/>
    </source>
</evidence>
<name>A0A3B0ULX1_9ZZZZ</name>
<keyword evidence="5" id="KW-0328">Glycosyltransferase</keyword>
<dbReference type="InterPro" id="IPR003699">
    <property type="entry name" value="QueA"/>
</dbReference>
<evidence type="ECO:0000256" key="1">
    <source>
        <dbReference type="ARBA" id="ARBA00022490"/>
    </source>
</evidence>
<dbReference type="GO" id="GO:0008616">
    <property type="term" value="P:tRNA queuosine(34) biosynthetic process"/>
    <property type="evidence" value="ECO:0007669"/>
    <property type="project" value="UniProtKB-KW"/>
</dbReference>
<keyword evidence="4" id="KW-0671">Queuosine biosynthesis</keyword>
<keyword evidence="5" id="KW-0413">Isomerase</keyword>
<evidence type="ECO:0000256" key="2">
    <source>
        <dbReference type="ARBA" id="ARBA00022679"/>
    </source>
</evidence>
<keyword evidence="1" id="KW-0963">Cytoplasm</keyword>